<accession>A0A328PZ41</accession>
<evidence type="ECO:0008006" key="4">
    <source>
        <dbReference type="Google" id="ProtNLM"/>
    </source>
</evidence>
<name>A0A328PZ41_9EURY</name>
<dbReference type="AlphaFoldDB" id="A0A328PZ41"/>
<protein>
    <recommendedName>
        <fullName evidence="4">DUF2085 domain-containing protein</fullName>
    </recommendedName>
</protein>
<gene>
    <name evidence="2" type="ORF">CA615_03540</name>
</gene>
<dbReference type="EMBL" id="NGJK01000033">
    <property type="protein sequence ID" value="RAP03212.1"/>
    <property type="molecule type" value="Genomic_DNA"/>
</dbReference>
<dbReference type="Pfam" id="PF09858">
    <property type="entry name" value="DUF2085"/>
    <property type="match status" value="1"/>
</dbReference>
<dbReference type="GeneID" id="3855997"/>
<keyword evidence="1" id="KW-1133">Transmembrane helix</keyword>
<proteinExistence type="predicted"/>
<evidence type="ECO:0000313" key="2">
    <source>
        <dbReference type="EMBL" id="RAP03212.1"/>
    </source>
</evidence>
<reference evidence="2 3" key="1">
    <citation type="submission" date="2017-05" db="EMBL/GenBank/DDBJ databases">
        <title>Host range expansion of the Methanosphaera genus to humans and monogastric animals involves recent and extensive reduction in genome content.</title>
        <authorList>
            <person name="Hoedt E.C."/>
            <person name="Volmer J.G."/>
            <person name="Parks D.H."/>
            <person name="Rosewarne C.P."/>
            <person name="Denman S.E."/>
            <person name="Mcsweeney C.S."/>
            <person name="O Cuiv P."/>
            <person name="Hugenholtz P."/>
            <person name="Tyson G.W."/>
            <person name="Morrison M."/>
        </authorList>
    </citation>
    <scope>NUCLEOTIDE SEQUENCE [LARGE SCALE GENOMIC DNA]</scope>
    <source>
        <strain evidence="2 3">PA5</strain>
    </source>
</reference>
<keyword evidence="1" id="KW-0472">Membrane</keyword>
<dbReference type="RefSeq" id="WP_011406325.1">
    <property type="nucleotide sequence ID" value="NZ_CATZXA010000119.1"/>
</dbReference>
<comment type="caution">
    <text evidence="2">The sequence shown here is derived from an EMBL/GenBank/DDBJ whole genome shotgun (WGS) entry which is preliminary data.</text>
</comment>
<feature type="transmembrane region" description="Helical" evidence="1">
    <location>
        <begin position="25"/>
        <end position="45"/>
    </location>
</feature>
<dbReference type="Proteomes" id="UP000248557">
    <property type="component" value="Unassembled WGS sequence"/>
</dbReference>
<dbReference type="OMA" id="FTQKWKW"/>
<dbReference type="InterPro" id="IPR019206">
    <property type="entry name" value="DUF2085_TM"/>
</dbReference>
<feature type="transmembrane region" description="Helical" evidence="1">
    <location>
        <begin position="51"/>
        <end position="71"/>
    </location>
</feature>
<sequence length="110" mass="12754">MKIINLICHRNPNRSFFIKGHQFPVCIRCTGCYLAISLYLIYTYYFYVDYTIYLIITAILLLIPMAIDGTTQLLTNRISNNTLRFITGFLGGLGLCIIFKATKYYIYLTI</sequence>
<keyword evidence="1" id="KW-0812">Transmembrane</keyword>
<organism evidence="2 3">
    <name type="scientific">Methanosphaera stadtmanae</name>
    <dbReference type="NCBI Taxonomy" id="2317"/>
    <lineage>
        <taxon>Archaea</taxon>
        <taxon>Methanobacteriati</taxon>
        <taxon>Methanobacteriota</taxon>
        <taxon>Methanomada group</taxon>
        <taxon>Methanobacteria</taxon>
        <taxon>Methanobacteriales</taxon>
        <taxon>Methanobacteriaceae</taxon>
        <taxon>Methanosphaera</taxon>
    </lineage>
</organism>
<evidence type="ECO:0000313" key="3">
    <source>
        <dbReference type="Proteomes" id="UP000248557"/>
    </source>
</evidence>
<feature type="transmembrane region" description="Helical" evidence="1">
    <location>
        <begin position="83"/>
        <end position="106"/>
    </location>
</feature>
<evidence type="ECO:0000256" key="1">
    <source>
        <dbReference type="SAM" id="Phobius"/>
    </source>
</evidence>